<dbReference type="RefSeq" id="WP_015103930.1">
    <property type="nucleotide sequence ID" value="NC_019673.1"/>
</dbReference>
<sequence length="202" mass="21223">MNRRVLGVVALLVAAPLVFVGTFLPLYTQVWEFGDPASMTIEQTSWEVRSNNGQGVFGRQALYAVPMVVGALLMVLGALRVGVLWGRLTAFAGSVLLLGSTWAVAHYAFATYLTESPGNGLEITPTLGLGTSVLLAASVLAVVGGLLVQEWPPRAPRPEGPVVYQLDDDDTPPFGIPVAELPATSFADPGPQAGEPRGRTGP</sequence>
<dbReference type="eggNOG" id="ENOG5031XAH">
    <property type="taxonomic scope" value="Bacteria"/>
</dbReference>
<dbReference type="BioCyc" id="SESP1179773:BN6_RS31690-MONOMER"/>
<name>K0KAG7_SACES</name>
<evidence type="ECO:0000313" key="3">
    <source>
        <dbReference type="EMBL" id="CCH33819.1"/>
    </source>
</evidence>
<keyword evidence="2" id="KW-1133">Transmembrane helix</keyword>
<feature type="transmembrane region" description="Helical" evidence="2">
    <location>
        <begin position="61"/>
        <end position="81"/>
    </location>
</feature>
<proteinExistence type="predicted"/>
<keyword evidence="2" id="KW-0472">Membrane</keyword>
<feature type="transmembrane region" description="Helical" evidence="2">
    <location>
        <begin position="88"/>
        <end position="109"/>
    </location>
</feature>
<dbReference type="Proteomes" id="UP000006281">
    <property type="component" value="Chromosome"/>
</dbReference>
<dbReference type="OrthoDB" id="3693108at2"/>
<dbReference type="STRING" id="1179773.BN6_65810"/>
<reference evidence="3 4" key="1">
    <citation type="journal article" date="2012" name="BMC Genomics">
        <title>Complete genome sequence of Saccharothrix espanaensis DSM 44229T and comparison to the other completely sequenced Pseudonocardiaceae.</title>
        <authorList>
            <person name="Strobel T."/>
            <person name="Al-Dilaimi A."/>
            <person name="Blom J."/>
            <person name="Gessner A."/>
            <person name="Kalinowski J."/>
            <person name="Luzhetska M."/>
            <person name="Puhler A."/>
            <person name="Szczepanowski R."/>
            <person name="Bechthold A."/>
            <person name="Ruckert C."/>
        </authorList>
    </citation>
    <scope>NUCLEOTIDE SEQUENCE [LARGE SCALE GENOMIC DNA]</scope>
    <source>
        <strain evidence="4">ATCC 51144 / DSM 44229 / JCM 9112 / NBRC 15066 / NRRL 15764</strain>
    </source>
</reference>
<dbReference type="KEGG" id="sesp:BN6_65810"/>
<keyword evidence="2" id="KW-0812">Transmembrane</keyword>
<accession>K0KAG7</accession>
<evidence type="ECO:0000256" key="2">
    <source>
        <dbReference type="SAM" id="Phobius"/>
    </source>
</evidence>
<protein>
    <submittedName>
        <fullName evidence="3">Putative secreted protein</fullName>
    </submittedName>
</protein>
<dbReference type="HOGENOM" id="CLU_1353812_0_0_11"/>
<evidence type="ECO:0000256" key="1">
    <source>
        <dbReference type="SAM" id="MobiDB-lite"/>
    </source>
</evidence>
<gene>
    <name evidence="3" type="ordered locus">BN6_65810</name>
</gene>
<evidence type="ECO:0000313" key="4">
    <source>
        <dbReference type="Proteomes" id="UP000006281"/>
    </source>
</evidence>
<feature type="transmembrane region" description="Helical" evidence="2">
    <location>
        <begin position="129"/>
        <end position="148"/>
    </location>
</feature>
<dbReference type="PATRIC" id="fig|1179773.3.peg.6631"/>
<dbReference type="AlphaFoldDB" id="K0KAG7"/>
<dbReference type="EMBL" id="HE804045">
    <property type="protein sequence ID" value="CCH33819.1"/>
    <property type="molecule type" value="Genomic_DNA"/>
</dbReference>
<keyword evidence="4" id="KW-1185">Reference proteome</keyword>
<organism evidence="3 4">
    <name type="scientific">Saccharothrix espanaensis (strain ATCC 51144 / DSM 44229 / JCM 9112 / NBRC 15066 / NRRL 15764)</name>
    <dbReference type="NCBI Taxonomy" id="1179773"/>
    <lineage>
        <taxon>Bacteria</taxon>
        <taxon>Bacillati</taxon>
        <taxon>Actinomycetota</taxon>
        <taxon>Actinomycetes</taxon>
        <taxon>Pseudonocardiales</taxon>
        <taxon>Pseudonocardiaceae</taxon>
        <taxon>Saccharothrix</taxon>
    </lineage>
</organism>
<feature type="region of interest" description="Disordered" evidence="1">
    <location>
        <begin position="177"/>
        <end position="202"/>
    </location>
</feature>